<comment type="caution">
    <text evidence="2">The sequence shown here is derived from an EMBL/GenBank/DDBJ whole genome shotgun (WGS) entry which is preliminary data.</text>
</comment>
<evidence type="ECO:0000313" key="2">
    <source>
        <dbReference type="EMBL" id="RUO42921.1"/>
    </source>
</evidence>
<reference evidence="2 3" key="1">
    <citation type="journal article" date="2011" name="Front. Microbiol.">
        <title>Genomic signatures of strain selection and enhancement in Bacillus atrophaeus var. globigii, a historical biowarfare simulant.</title>
        <authorList>
            <person name="Gibbons H.S."/>
            <person name="Broomall S.M."/>
            <person name="McNew L.A."/>
            <person name="Daligault H."/>
            <person name="Chapman C."/>
            <person name="Bruce D."/>
            <person name="Karavis M."/>
            <person name="Krepps M."/>
            <person name="McGregor P.A."/>
            <person name="Hong C."/>
            <person name="Park K.H."/>
            <person name="Akmal A."/>
            <person name="Feldman A."/>
            <person name="Lin J.S."/>
            <person name="Chang W.E."/>
            <person name="Higgs B.W."/>
            <person name="Demirev P."/>
            <person name="Lindquist J."/>
            <person name="Liem A."/>
            <person name="Fochler E."/>
            <person name="Read T.D."/>
            <person name="Tapia R."/>
            <person name="Johnson S."/>
            <person name="Bishop-Lilly K.A."/>
            <person name="Detter C."/>
            <person name="Han C."/>
            <person name="Sozhamannan S."/>
            <person name="Rosenzweig C.N."/>
            <person name="Skowronski E.W."/>
        </authorList>
    </citation>
    <scope>NUCLEOTIDE SEQUENCE [LARGE SCALE GENOMIC DNA]</scope>
    <source>
        <strain evidence="2 3">AIT1</strain>
    </source>
</reference>
<dbReference type="Proteomes" id="UP000286976">
    <property type="component" value="Unassembled WGS sequence"/>
</dbReference>
<dbReference type="AlphaFoldDB" id="A0A432X7R8"/>
<organism evidence="2 3">
    <name type="scientific">Aliidiomarina taiwanensis</name>
    <dbReference type="NCBI Taxonomy" id="946228"/>
    <lineage>
        <taxon>Bacteria</taxon>
        <taxon>Pseudomonadati</taxon>
        <taxon>Pseudomonadota</taxon>
        <taxon>Gammaproteobacteria</taxon>
        <taxon>Alteromonadales</taxon>
        <taxon>Idiomarinaceae</taxon>
        <taxon>Aliidiomarina</taxon>
    </lineage>
</organism>
<keyword evidence="3" id="KW-1185">Reference proteome</keyword>
<evidence type="ECO:0000313" key="3">
    <source>
        <dbReference type="Proteomes" id="UP000286976"/>
    </source>
</evidence>
<accession>A0A432X7R8</accession>
<sequence length="123" mass="13124">MDGITNHVARPQTPINTSSGGLSQQGERQTGAEAEQQEMLKEQGMINQVAQYQARGNEATAAPTTAPASVKQTAAVSATGETNNKEPGRAGRAPNWSQLSAHVNGYTHVQRAMNLYQHINKLA</sequence>
<gene>
    <name evidence="2" type="ORF">CWE15_05840</name>
</gene>
<feature type="region of interest" description="Disordered" evidence="1">
    <location>
        <begin position="1"/>
        <end position="37"/>
    </location>
</feature>
<name>A0A432X7R8_9GAMM</name>
<protein>
    <submittedName>
        <fullName evidence="2">Uncharacterized protein</fullName>
    </submittedName>
</protein>
<feature type="compositionally biased region" description="Polar residues" evidence="1">
    <location>
        <begin position="13"/>
        <end position="28"/>
    </location>
</feature>
<dbReference type="RefSeq" id="WP_126757136.1">
    <property type="nucleotide sequence ID" value="NZ_PIPQ01000002.1"/>
</dbReference>
<dbReference type="EMBL" id="PIPQ01000002">
    <property type="protein sequence ID" value="RUO42921.1"/>
    <property type="molecule type" value="Genomic_DNA"/>
</dbReference>
<proteinExistence type="predicted"/>
<evidence type="ECO:0000256" key="1">
    <source>
        <dbReference type="SAM" id="MobiDB-lite"/>
    </source>
</evidence>
<dbReference type="OrthoDB" id="9917700at2"/>